<dbReference type="RefSeq" id="WP_188680742.1">
    <property type="nucleotide sequence ID" value="NZ_BMNY01000001.1"/>
</dbReference>
<comment type="caution">
    <text evidence="1">The sequence shown here is derived from an EMBL/GenBank/DDBJ whole genome shotgun (WGS) entry which is preliminary data.</text>
</comment>
<dbReference type="AlphaFoldDB" id="A0AA37F9I1"/>
<accession>A0AA37F9I1</accession>
<evidence type="ECO:0000313" key="1">
    <source>
        <dbReference type="EMBL" id="GGM73538.1"/>
    </source>
</evidence>
<dbReference type="EMBL" id="BMNY01000001">
    <property type="protein sequence ID" value="GGM73538.1"/>
    <property type="molecule type" value="Genomic_DNA"/>
</dbReference>
<reference evidence="1" key="2">
    <citation type="submission" date="2022-09" db="EMBL/GenBank/DDBJ databases">
        <authorList>
            <person name="Sun Q."/>
            <person name="Ohkuma M."/>
        </authorList>
    </citation>
    <scope>NUCLEOTIDE SEQUENCE</scope>
    <source>
        <strain evidence="1">JCM 13583</strain>
    </source>
</reference>
<reference evidence="1" key="1">
    <citation type="journal article" date="2014" name="Int. J. Syst. Evol. Microbiol.">
        <title>Complete genome sequence of Corynebacterium casei LMG S-19264T (=DSM 44701T), isolated from a smear-ripened cheese.</title>
        <authorList>
            <consortium name="US DOE Joint Genome Institute (JGI-PGF)"/>
            <person name="Walter F."/>
            <person name="Albersmeier A."/>
            <person name="Kalinowski J."/>
            <person name="Ruckert C."/>
        </authorList>
    </citation>
    <scope>NUCLEOTIDE SEQUENCE</scope>
    <source>
        <strain evidence="1">JCM 13583</strain>
    </source>
</reference>
<evidence type="ECO:0000313" key="2">
    <source>
        <dbReference type="Proteomes" id="UP000632195"/>
    </source>
</evidence>
<keyword evidence="2" id="KW-1185">Reference proteome</keyword>
<proteinExistence type="predicted"/>
<gene>
    <name evidence="1" type="ORF">GCM10007108_09410</name>
</gene>
<name>A0AA37F9I1_9ARCH</name>
<organism evidence="1 2">
    <name type="scientific">Thermogymnomonas acidicola</name>
    <dbReference type="NCBI Taxonomy" id="399579"/>
    <lineage>
        <taxon>Archaea</taxon>
        <taxon>Methanobacteriati</taxon>
        <taxon>Thermoplasmatota</taxon>
        <taxon>Thermoplasmata</taxon>
        <taxon>Thermoplasmatales</taxon>
        <taxon>Thermogymnomonas</taxon>
    </lineage>
</organism>
<dbReference type="Proteomes" id="UP000632195">
    <property type="component" value="Unassembled WGS sequence"/>
</dbReference>
<protein>
    <submittedName>
        <fullName evidence="1">Uncharacterized protein</fullName>
    </submittedName>
</protein>
<sequence length="101" mass="11019">MSARVKYVALSDEGAIELSAEAAFPVSRRDGYFMVSLPASPSNVRAVNTSRTVRLEWGRKAAEARVEMRLTVGSSEVLFLKVDGSVLDQIFPVRRSRSGTG</sequence>